<organism evidence="3 4">
    <name type="scientific">Dissulfurirhabdus thermomarina</name>
    <dbReference type="NCBI Taxonomy" id="1765737"/>
    <lineage>
        <taxon>Bacteria</taxon>
        <taxon>Deltaproteobacteria</taxon>
        <taxon>Dissulfurirhabdaceae</taxon>
        <taxon>Dissulfurirhabdus</taxon>
    </lineage>
</organism>
<evidence type="ECO:0000313" key="3">
    <source>
        <dbReference type="EMBL" id="NDY41426.1"/>
    </source>
</evidence>
<evidence type="ECO:0000259" key="2">
    <source>
        <dbReference type="Pfam" id="PF18911"/>
    </source>
</evidence>
<protein>
    <submittedName>
        <fullName evidence="3">PKD domain-containing protein</fullName>
    </submittedName>
</protein>
<dbReference type="RefSeq" id="WP_163297587.1">
    <property type="nucleotide sequence ID" value="NZ_JAAGRR010000004.1"/>
</dbReference>
<dbReference type="InterPro" id="IPR013783">
    <property type="entry name" value="Ig-like_fold"/>
</dbReference>
<dbReference type="AlphaFoldDB" id="A0A6N9TS78"/>
<feature type="domain" description="PKD" evidence="2">
    <location>
        <begin position="814"/>
        <end position="884"/>
    </location>
</feature>
<reference evidence="3 4" key="1">
    <citation type="submission" date="2020-02" db="EMBL/GenBank/DDBJ databases">
        <title>Comparative genomics of sulfur disproportionating microorganisms.</title>
        <authorList>
            <person name="Ward L.M."/>
            <person name="Bertran E."/>
            <person name="Johnston D.T."/>
        </authorList>
    </citation>
    <scope>NUCLEOTIDE SEQUENCE [LARGE SCALE GENOMIC DNA]</scope>
    <source>
        <strain evidence="3 4">DSM 100025</strain>
    </source>
</reference>
<evidence type="ECO:0000256" key="1">
    <source>
        <dbReference type="SAM" id="SignalP"/>
    </source>
</evidence>
<dbReference type="InterPro" id="IPR000601">
    <property type="entry name" value="PKD_dom"/>
</dbReference>
<keyword evidence="4" id="KW-1185">Reference proteome</keyword>
<dbReference type="InterPro" id="IPR036280">
    <property type="entry name" value="Multihaem_cyt_sf"/>
</dbReference>
<dbReference type="Proteomes" id="UP000469346">
    <property type="component" value="Unassembled WGS sequence"/>
</dbReference>
<dbReference type="SUPFAM" id="SSF48695">
    <property type="entry name" value="Multiheme cytochromes"/>
    <property type="match status" value="1"/>
</dbReference>
<dbReference type="InterPro" id="IPR035986">
    <property type="entry name" value="PKD_dom_sf"/>
</dbReference>
<feature type="chain" id="PRO_5027029882" evidence="1">
    <location>
        <begin position="24"/>
        <end position="989"/>
    </location>
</feature>
<comment type="caution">
    <text evidence="3">The sequence shown here is derived from an EMBL/GenBank/DDBJ whole genome shotgun (WGS) entry which is preliminary data.</text>
</comment>
<feature type="signal peptide" evidence="1">
    <location>
        <begin position="1"/>
        <end position="23"/>
    </location>
</feature>
<keyword evidence="1" id="KW-0732">Signal</keyword>
<evidence type="ECO:0000313" key="4">
    <source>
        <dbReference type="Proteomes" id="UP000469346"/>
    </source>
</evidence>
<dbReference type="CDD" id="cd00146">
    <property type="entry name" value="PKD"/>
    <property type="match status" value="1"/>
</dbReference>
<sequence length="989" mass="106425">MAKKILFLLVLACSVLPPASRLALADHPVYGEDPRMPDQIYLVGRGGALVSLDDPADGTYDGLPPYDPEATCRGCHGSIFNNEVANFHACLGCNDLVLPRGTLDPARPWIFGPRKFGGWCPTGFRQWGDITKTFASEAEFLAQVDMGFYDFILQCGTCHVGGGPGVRHPLTLAEHDDVNRDLFSLTVQNYYVKDGNVTLANWVQLGGGGAGTLKLDCLVCHLEGYDILARNEQIVRYEKFKNAPTLGAGLAAMDPAAPDGASMAYDAFYVARNGSNHLYLGRNFLQRIKRTPPSANCLNCHMPSVVEGEDAAVSGDAWKREFFNTGTVPSDDPENPDPLAAANRRPAGFRNDFLKRGATWRTDEVHKFMECSGCHLQTAKFQTDNATAPGYLHSPGKGYDPLKDPIGGEGTVKFCTDCHVLFGDLDGDGVKDIEIFAPPDPRPRHAAAGLSAAIIGTARRIGANGQEETFRGSHIDVIACTVCHVWKQYTAARAYDFSTGGRFYTFDGNPPDVAGGPETVTIAYTWRENTPVRVLPDGSPNPMWRRQVHPFNYVTSIYWNNTGTKDANGDGFRSGDSNGGTTVLLDPFFGRVARSHFRYDFVNTANDRVPSGLAGVPAYDERSEWAMANAAGGVMFTRPGEIDAYQALLSGEDPGYAPQLRLEAKPYLLVHNVMPIKGPNGHVLGKPVRDDAGNIVAYGCGDCHGPSGVVYNGEVNLLGKGIDIATGAEAPLALSWSDPGDVSAEAEYWDAFGNRHVLDCTSGSTLRNPRRYELLGLSATEAAGLDLVTAADNGIGVDPVAVIASINGTVPDGSGTPITVRVGEPVTLAADTSVNTAGYIDYGWISSDAAGEVLPGATVSKTFSTVGTWLVTLKVTDEEGKLAQVSQEVNAVNLPAADISYVGTVSGVQTIRFANLPAHTMLYIFWGDGLKSRVYDTVSPKDVDHDFRLYAKYDKGDHYEFKVTAYVYDGSTRVDVKQAVVSIPKADNP</sequence>
<dbReference type="Gene3D" id="2.60.40.10">
    <property type="entry name" value="Immunoglobulins"/>
    <property type="match status" value="1"/>
</dbReference>
<accession>A0A6N9TS78</accession>
<dbReference type="Pfam" id="PF18911">
    <property type="entry name" value="PKD_4"/>
    <property type="match status" value="1"/>
</dbReference>
<dbReference type="EMBL" id="JAAGRR010000004">
    <property type="protein sequence ID" value="NDY41426.1"/>
    <property type="molecule type" value="Genomic_DNA"/>
</dbReference>
<dbReference type="SUPFAM" id="SSF49299">
    <property type="entry name" value="PKD domain"/>
    <property type="match status" value="1"/>
</dbReference>
<name>A0A6N9TS78_DISTH</name>
<proteinExistence type="predicted"/>
<gene>
    <name evidence="3" type="ORF">G3N55_00980</name>
</gene>